<keyword evidence="1" id="KW-0732">Signal</keyword>
<dbReference type="EMBL" id="GGFM01009723">
    <property type="protein sequence ID" value="MBW30474.1"/>
    <property type="molecule type" value="Transcribed_RNA"/>
</dbReference>
<evidence type="ECO:0000256" key="1">
    <source>
        <dbReference type="SAM" id="SignalP"/>
    </source>
</evidence>
<evidence type="ECO:0000313" key="2">
    <source>
        <dbReference type="EMBL" id="MBW30474.1"/>
    </source>
</evidence>
<proteinExistence type="predicted"/>
<reference evidence="2" key="1">
    <citation type="submission" date="2018-01" db="EMBL/GenBank/DDBJ databases">
        <title>An insight into the sialome of Amazonian anophelines.</title>
        <authorList>
            <person name="Ribeiro J.M."/>
            <person name="Scarpassa V."/>
            <person name="Calvo E."/>
        </authorList>
    </citation>
    <scope>NUCLEOTIDE SEQUENCE</scope>
    <source>
        <tissue evidence="2">Salivary glands</tissue>
    </source>
</reference>
<sequence length="80" mass="9159">MQWWKRWAFCLAGWPRVCLAYEAFPSRSLVCALKDFRSSSRRHVCLRLSSSSFATVPGLGLPMALLHTEQLIRNGYNISL</sequence>
<dbReference type="AlphaFoldDB" id="A0A2M3ZPI7"/>
<organism evidence="2">
    <name type="scientific">Anopheles braziliensis</name>
    <dbReference type="NCBI Taxonomy" id="58242"/>
    <lineage>
        <taxon>Eukaryota</taxon>
        <taxon>Metazoa</taxon>
        <taxon>Ecdysozoa</taxon>
        <taxon>Arthropoda</taxon>
        <taxon>Hexapoda</taxon>
        <taxon>Insecta</taxon>
        <taxon>Pterygota</taxon>
        <taxon>Neoptera</taxon>
        <taxon>Endopterygota</taxon>
        <taxon>Diptera</taxon>
        <taxon>Nematocera</taxon>
        <taxon>Culicoidea</taxon>
        <taxon>Culicidae</taxon>
        <taxon>Anophelinae</taxon>
        <taxon>Anopheles</taxon>
    </lineage>
</organism>
<protein>
    <submittedName>
        <fullName evidence="2">Putative secreted peptide</fullName>
    </submittedName>
</protein>
<accession>A0A2M3ZPI7</accession>
<feature type="chain" id="PRO_5014979744" evidence="1">
    <location>
        <begin position="21"/>
        <end position="80"/>
    </location>
</feature>
<feature type="signal peptide" evidence="1">
    <location>
        <begin position="1"/>
        <end position="20"/>
    </location>
</feature>
<name>A0A2M3ZPI7_9DIPT</name>